<proteinExistence type="inferred from homology"/>
<keyword evidence="7 10" id="KW-1133">Transmembrane helix</keyword>
<evidence type="ECO:0000313" key="11">
    <source>
        <dbReference type="EMBL" id="RWR76991.1"/>
    </source>
</evidence>
<comment type="caution">
    <text evidence="11">The sequence shown here is derived from an EMBL/GenBank/DDBJ whole genome shotgun (WGS) entry which is preliminary data.</text>
</comment>
<dbReference type="EMBL" id="QPKB01000002">
    <property type="protein sequence ID" value="RWR76991.1"/>
    <property type="molecule type" value="Genomic_DNA"/>
</dbReference>
<dbReference type="GO" id="GO:0035673">
    <property type="term" value="F:oligopeptide transmembrane transporter activity"/>
    <property type="evidence" value="ECO:0007669"/>
    <property type="project" value="InterPro"/>
</dbReference>
<keyword evidence="12" id="KW-1185">Reference proteome</keyword>
<dbReference type="PANTHER" id="PTHR22601">
    <property type="entry name" value="ISP4 LIKE PROTEIN"/>
    <property type="match status" value="1"/>
</dbReference>
<keyword evidence="5" id="KW-0571">Peptide transport</keyword>
<gene>
    <name evidence="11" type="ORF">CKAN_00546000</name>
</gene>
<dbReference type="Pfam" id="PF03169">
    <property type="entry name" value="OPT"/>
    <property type="match status" value="1"/>
</dbReference>
<dbReference type="InterPro" id="IPR004648">
    <property type="entry name" value="Oligpept_transpt"/>
</dbReference>
<feature type="transmembrane region" description="Helical" evidence="10">
    <location>
        <begin position="292"/>
        <end position="312"/>
    </location>
</feature>
<feature type="transmembrane region" description="Helical" evidence="10">
    <location>
        <begin position="360"/>
        <end position="386"/>
    </location>
</feature>
<organism evidence="11 12">
    <name type="scientific">Cinnamomum micranthum f. kanehirae</name>
    <dbReference type="NCBI Taxonomy" id="337451"/>
    <lineage>
        <taxon>Eukaryota</taxon>
        <taxon>Viridiplantae</taxon>
        <taxon>Streptophyta</taxon>
        <taxon>Embryophyta</taxon>
        <taxon>Tracheophyta</taxon>
        <taxon>Spermatophyta</taxon>
        <taxon>Magnoliopsida</taxon>
        <taxon>Magnoliidae</taxon>
        <taxon>Laurales</taxon>
        <taxon>Lauraceae</taxon>
        <taxon>Cinnamomum</taxon>
    </lineage>
</organism>
<feature type="transmembrane region" description="Helical" evidence="10">
    <location>
        <begin position="605"/>
        <end position="623"/>
    </location>
</feature>
<dbReference type="NCBIfam" id="TIGR00728">
    <property type="entry name" value="OPT_sfam"/>
    <property type="match status" value="1"/>
</dbReference>
<feature type="compositionally biased region" description="Basic and acidic residues" evidence="9">
    <location>
        <begin position="1"/>
        <end position="12"/>
    </location>
</feature>
<feature type="transmembrane region" description="Helical" evidence="10">
    <location>
        <begin position="156"/>
        <end position="181"/>
    </location>
</feature>
<accession>A0A3S3Q0F2</accession>
<protein>
    <submittedName>
        <fullName evidence="11">Oligopeptide transporter 1-like protein</fullName>
    </submittedName>
</protein>
<evidence type="ECO:0000256" key="9">
    <source>
        <dbReference type="SAM" id="MobiDB-lite"/>
    </source>
</evidence>
<keyword evidence="3" id="KW-0813">Transport</keyword>
<dbReference type="OrthoDB" id="776474at2759"/>
<feature type="transmembrane region" description="Helical" evidence="10">
    <location>
        <begin position="536"/>
        <end position="558"/>
    </location>
</feature>
<feature type="transmembrane region" description="Helical" evidence="10">
    <location>
        <begin position="686"/>
        <end position="707"/>
    </location>
</feature>
<evidence type="ECO:0000256" key="2">
    <source>
        <dbReference type="ARBA" id="ARBA00005484"/>
    </source>
</evidence>
<dbReference type="GO" id="GO:0015031">
    <property type="term" value="P:protein transport"/>
    <property type="evidence" value="ECO:0007669"/>
    <property type="project" value="UniProtKB-KW"/>
</dbReference>
<reference evidence="11 12" key="1">
    <citation type="journal article" date="2019" name="Nat. Plants">
        <title>Stout camphor tree genome fills gaps in understanding of flowering plant genome evolution.</title>
        <authorList>
            <person name="Chaw S.M."/>
            <person name="Liu Y.C."/>
            <person name="Wu Y.W."/>
            <person name="Wang H.Y."/>
            <person name="Lin C.I."/>
            <person name="Wu C.S."/>
            <person name="Ke H.M."/>
            <person name="Chang L.Y."/>
            <person name="Hsu C.Y."/>
            <person name="Yang H.T."/>
            <person name="Sudianto E."/>
            <person name="Hsu M.H."/>
            <person name="Wu K.P."/>
            <person name="Wang L.N."/>
            <person name="Leebens-Mack J.H."/>
            <person name="Tsai I.J."/>
        </authorList>
    </citation>
    <scope>NUCLEOTIDE SEQUENCE [LARGE SCALE GENOMIC DNA]</scope>
    <source>
        <strain evidence="12">cv. Chaw 1501</strain>
        <tissue evidence="11">Young leaves</tissue>
    </source>
</reference>
<evidence type="ECO:0000256" key="8">
    <source>
        <dbReference type="ARBA" id="ARBA00023136"/>
    </source>
</evidence>
<dbReference type="Proteomes" id="UP000283530">
    <property type="component" value="Unassembled WGS sequence"/>
</dbReference>
<name>A0A3S3Q0F2_9MAGN</name>
<feature type="transmembrane region" description="Helical" evidence="10">
    <location>
        <begin position="451"/>
        <end position="472"/>
    </location>
</feature>
<sequence length="746" mass="84437">MEEKAVAKDISDRSSFSRSDEINDSPVEEVRLTVPITDDKTLPVLTFRTWVLGLNSCMLLAFLNRYLDYRQNPVSITSECIQILTLFAGKLMAATLPAKTIRVPGTRWTFSMNPGAFNIKEHVLITILASSGSNAPTSVTIMTIVKVFYHREYSPLVALLLGQISMLIGFGYAGIFMKLFVDSPKMWWPSSVSQVSFYRALHEADVRIRGKVTRQQFVVIVSVASFTYYIVPNYFFPSISALSFVCWIWKNSVTAQQIGSGLRGLGLGSIGLDYTTMYNFVGNPFNSPPFSIINSMVGFVLFLYVIVPIAYWTNSQNAKRFPLFSSHLFDADGRQYNVSRVLDEKSLTLNRQKYNSYSQVYLSVLYAYKYAFGYACVTAVLTHVILYHGRSAWNHFIETYRDHRQQNGDIHNRLMSKYCTIPQWWFYTVIILSVVITIPSLVIFKQQLQLPVLGLFFAIFTCVIWTFCGAVFSATANQGFDTTVIQELTMAYILPGRPLALETFRAYNNISMLQALYLLSNLKLGHYLKIPPRSIFLIQVVGEVITSFIHVGVGWWLLSTIKNICEPDKLPKGSPWTCPSEHVVFDGTVQSGVVGPSLLFFPHGLYWWTYIFFAVGIIATVAAWKLSRIFPHKKWIQGISVPILLSTPWLMPPATPVYVWAWAGLGIFFNIYVFRKHKEWWAKYNYILSAALNVGPAFLILLQSFAFQGNNIYGVDWWGLELGDHCPLASCPTAKGIVIEGCPVFH</sequence>
<dbReference type="NCBIfam" id="TIGR00727">
    <property type="entry name" value="ISP4_OPT"/>
    <property type="match status" value="1"/>
</dbReference>
<dbReference type="InterPro" id="IPR004813">
    <property type="entry name" value="OPT"/>
</dbReference>
<evidence type="ECO:0000256" key="6">
    <source>
        <dbReference type="ARBA" id="ARBA00022927"/>
    </source>
</evidence>
<feature type="region of interest" description="Disordered" evidence="9">
    <location>
        <begin position="1"/>
        <end position="22"/>
    </location>
</feature>
<feature type="transmembrane region" description="Helical" evidence="10">
    <location>
        <begin position="226"/>
        <end position="249"/>
    </location>
</feature>
<evidence type="ECO:0000313" key="12">
    <source>
        <dbReference type="Proteomes" id="UP000283530"/>
    </source>
</evidence>
<evidence type="ECO:0000256" key="10">
    <source>
        <dbReference type="SAM" id="Phobius"/>
    </source>
</evidence>
<feature type="transmembrane region" description="Helical" evidence="10">
    <location>
        <begin position="424"/>
        <end position="444"/>
    </location>
</feature>
<evidence type="ECO:0000256" key="1">
    <source>
        <dbReference type="ARBA" id="ARBA00004141"/>
    </source>
</evidence>
<dbReference type="AlphaFoldDB" id="A0A3S3Q0F2"/>
<feature type="transmembrane region" description="Helical" evidence="10">
    <location>
        <begin position="657"/>
        <end position="674"/>
    </location>
</feature>
<comment type="similarity">
    <text evidence="2">Belongs to the oligopeptide OPT transporter (TC 2.A.67.1) family.</text>
</comment>
<evidence type="ECO:0000256" key="7">
    <source>
        <dbReference type="ARBA" id="ARBA00022989"/>
    </source>
</evidence>
<dbReference type="GO" id="GO:0016020">
    <property type="term" value="C:membrane"/>
    <property type="evidence" value="ECO:0007669"/>
    <property type="project" value="UniProtKB-SubCell"/>
</dbReference>
<evidence type="ECO:0000256" key="3">
    <source>
        <dbReference type="ARBA" id="ARBA00022448"/>
    </source>
</evidence>
<comment type="subcellular location">
    <subcellularLocation>
        <location evidence="1">Membrane</location>
        <topology evidence="1">Multi-pass membrane protein</topology>
    </subcellularLocation>
</comment>
<keyword evidence="4 10" id="KW-0812">Transmembrane</keyword>
<keyword evidence="8 10" id="KW-0472">Membrane</keyword>
<keyword evidence="6" id="KW-0653">Protein transport</keyword>
<evidence type="ECO:0000256" key="4">
    <source>
        <dbReference type="ARBA" id="ARBA00022692"/>
    </source>
</evidence>
<evidence type="ECO:0000256" key="5">
    <source>
        <dbReference type="ARBA" id="ARBA00022856"/>
    </source>
</evidence>